<organism evidence="1">
    <name type="scientific">Kitasatospora camelliae</name>
    <dbReference type="NCBI Taxonomy" id="3156397"/>
    <lineage>
        <taxon>Bacteria</taxon>
        <taxon>Bacillati</taxon>
        <taxon>Actinomycetota</taxon>
        <taxon>Actinomycetes</taxon>
        <taxon>Kitasatosporales</taxon>
        <taxon>Streptomycetaceae</taxon>
        <taxon>Kitasatospora</taxon>
    </lineage>
</organism>
<dbReference type="AlphaFoldDB" id="A0AAU8JTB0"/>
<gene>
    <name evidence="1" type="ORF">ABWK59_09235</name>
</gene>
<reference evidence="1" key="1">
    <citation type="submission" date="2024-06" db="EMBL/GenBank/DDBJ databases">
        <title>The genome sequences of Kitasatospora sp. strain HUAS MG31.</title>
        <authorList>
            <person name="Mo P."/>
        </authorList>
    </citation>
    <scope>NUCLEOTIDE SEQUENCE</scope>
    <source>
        <strain evidence="1">HUAS MG31</strain>
    </source>
</reference>
<sequence length="200" mass="21491">MPDTSDQDRVTPFLQAGERLVGAAAFELAPGIPRPPERLLTPRPQNALERRIAKPFAALAKVQAALNPLSTAAGAAQEAMEDAVPDSLWHGRGMGGDWGSAAGRFVVRMHDRGALGRGVLAVTDRRVLAVVDLSPVWNVLGREDAVHWQEPRAAVTDARRNAKGVTQRGRVDLFFHDGSWTGVVTDFATKADPLAAAFRS</sequence>
<accession>A0AAU8JTB0</accession>
<proteinExistence type="predicted"/>
<protein>
    <submittedName>
        <fullName evidence="1">Uncharacterized protein</fullName>
    </submittedName>
</protein>
<dbReference type="EMBL" id="CP159872">
    <property type="protein sequence ID" value="XCM79097.1"/>
    <property type="molecule type" value="Genomic_DNA"/>
</dbReference>
<evidence type="ECO:0000313" key="1">
    <source>
        <dbReference type="EMBL" id="XCM79097.1"/>
    </source>
</evidence>
<dbReference type="KEGG" id="kcm:ABWK59_09235"/>
<name>A0AAU8JTB0_9ACTN</name>
<dbReference type="RefSeq" id="WP_354639489.1">
    <property type="nucleotide sequence ID" value="NZ_CP159872.1"/>
</dbReference>